<dbReference type="AlphaFoldDB" id="T1ES44"/>
<evidence type="ECO:0000313" key="4">
    <source>
        <dbReference type="Proteomes" id="UP000015101"/>
    </source>
</evidence>
<evidence type="ECO:0000256" key="1">
    <source>
        <dbReference type="SAM" id="MobiDB-lite"/>
    </source>
</evidence>
<reference evidence="3" key="3">
    <citation type="submission" date="2015-06" db="UniProtKB">
        <authorList>
            <consortium name="EnsemblMetazoa"/>
        </authorList>
    </citation>
    <scope>IDENTIFICATION</scope>
</reference>
<dbReference type="EnsemblMetazoa" id="HelroT161986">
    <property type="protein sequence ID" value="HelroP161986"/>
    <property type="gene ID" value="HelroG161986"/>
</dbReference>
<feature type="region of interest" description="Disordered" evidence="1">
    <location>
        <begin position="266"/>
        <end position="302"/>
    </location>
</feature>
<dbReference type="EMBL" id="KB096742">
    <property type="protein sequence ID" value="ESO02693.1"/>
    <property type="molecule type" value="Genomic_DNA"/>
</dbReference>
<dbReference type="InParanoid" id="T1ES44"/>
<accession>T1ES44</accession>
<reference evidence="4" key="1">
    <citation type="submission" date="2012-12" db="EMBL/GenBank/DDBJ databases">
        <authorList>
            <person name="Hellsten U."/>
            <person name="Grimwood J."/>
            <person name="Chapman J.A."/>
            <person name="Shapiro H."/>
            <person name="Aerts A."/>
            <person name="Otillar R.P."/>
            <person name="Terry A.Y."/>
            <person name="Boore J.L."/>
            <person name="Simakov O."/>
            <person name="Marletaz F."/>
            <person name="Cho S.-J."/>
            <person name="Edsinger-Gonzales E."/>
            <person name="Havlak P."/>
            <person name="Kuo D.-H."/>
            <person name="Larsson T."/>
            <person name="Lv J."/>
            <person name="Arendt D."/>
            <person name="Savage R."/>
            <person name="Osoegawa K."/>
            <person name="de Jong P."/>
            <person name="Lindberg D.R."/>
            <person name="Seaver E.C."/>
            <person name="Weisblat D.A."/>
            <person name="Putnam N.H."/>
            <person name="Grigoriev I.V."/>
            <person name="Rokhsar D.S."/>
        </authorList>
    </citation>
    <scope>NUCLEOTIDE SEQUENCE</scope>
</reference>
<feature type="compositionally biased region" description="Low complexity" evidence="1">
    <location>
        <begin position="269"/>
        <end position="280"/>
    </location>
</feature>
<dbReference type="CTD" id="20199394"/>
<organism evidence="3 4">
    <name type="scientific">Helobdella robusta</name>
    <name type="common">Californian leech</name>
    <dbReference type="NCBI Taxonomy" id="6412"/>
    <lineage>
        <taxon>Eukaryota</taxon>
        <taxon>Metazoa</taxon>
        <taxon>Spiralia</taxon>
        <taxon>Lophotrochozoa</taxon>
        <taxon>Annelida</taxon>
        <taxon>Clitellata</taxon>
        <taxon>Hirudinea</taxon>
        <taxon>Rhynchobdellida</taxon>
        <taxon>Glossiphoniidae</taxon>
        <taxon>Helobdella</taxon>
    </lineage>
</organism>
<dbReference type="RefSeq" id="XP_009020101.1">
    <property type="nucleotide sequence ID" value="XM_009021853.1"/>
</dbReference>
<keyword evidence="4" id="KW-1185">Reference proteome</keyword>
<gene>
    <name evidence="3" type="primary">20199394</name>
    <name evidence="2" type="ORF">HELRODRAFT_161986</name>
</gene>
<reference evidence="2 4" key="2">
    <citation type="journal article" date="2013" name="Nature">
        <title>Insights into bilaterian evolution from three spiralian genomes.</title>
        <authorList>
            <person name="Simakov O."/>
            <person name="Marletaz F."/>
            <person name="Cho S.J."/>
            <person name="Edsinger-Gonzales E."/>
            <person name="Havlak P."/>
            <person name="Hellsten U."/>
            <person name="Kuo D.H."/>
            <person name="Larsson T."/>
            <person name="Lv J."/>
            <person name="Arendt D."/>
            <person name="Savage R."/>
            <person name="Osoegawa K."/>
            <person name="de Jong P."/>
            <person name="Grimwood J."/>
            <person name="Chapman J.A."/>
            <person name="Shapiro H."/>
            <person name="Aerts A."/>
            <person name="Otillar R.P."/>
            <person name="Terry A.Y."/>
            <person name="Boore J.L."/>
            <person name="Grigoriev I.V."/>
            <person name="Lindberg D.R."/>
            <person name="Seaver E.C."/>
            <person name="Weisblat D.A."/>
            <person name="Putnam N.H."/>
            <person name="Rokhsar D.S."/>
        </authorList>
    </citation>
    <scope>NUCLEOTIDE SEQUENCE</scope>
</reference>
<sequence length="434" mass="49273">MDKFKTDELTRYLKAVQDIKPTDFEILQALIKADIDPEEISSVTRLRGSRSGVIRVRMKTRNSLDVLDDQVKKRKISIGGVVLGAVSECGYFVKVVLENVPMCITDSDVEDEMRKYGSVIKSEKQYLDYAGCRIANEKRIVLFSAINKGTSLQNARIPICGSTVFSSIIPQASDSKQLTTSAVQPAVQSAHVAARRKSFGAIPLRDNNEPDLEDDWMVRLERRRSFKVKQAEGQMSSVAYRQSTVFRDVEKNIVGGGYDILTSKDLKTQQQQPHQNSNQMNKDEKVGKVENESSKQEDDEDRNKLSWLKAFDKRRSSKKLAFQVDKTTKNLCLNQELKSKIEEKLDEIKRKQKAVATPSLSDPSKLKNNLKLPDFKSQKKVNWISKKIPEIRSITSSNVAKKPKSCNESFVNFLEMRRKQKRADAFEQLSANLI</sequence>
<proteinExistence type="predicted"/>
<name>T1ES44_HELRO</name>
<dbReference type="HOGENOM" id="CLU_632044_0_0_1"/>
<protein>
    <submittedName>
        <fullName evidence="2 3">Uncharacterized protein</fullName>
    </submittedName>
</protein>
<evidence type="ECO:0000313" key="3">
    <source>
        <dbReference type="EnsemblMetazoa" id="HelroP161986"/>
    </source>
</evidence>
<feature type="compositionally biased region" description="Basic and acidic residues" evidence="1">
    <location>
        <begin position="281"/>
        <end position="302"/>
    </location>
</feature>
<evidence type="ECO:0000313" key="2">
    <source>
        <dbReference type="EMBL" id="ESO02693.1"/>
    </source>
</evidence>
<dbReference type="Proteomes" id="UP000015101">
    <property type="component" value="Unassembled WGS sequence"/>
</dbReference>
<dbReference type="GeneID" id="20199394"/>
<dbReference type="KEGG" id="hro:HELRODRAFT_161986"/>
<dbReference type="EMBL" id="AMQM01000989">
    <property type="status" value="NOT_ANNOTATED_CDS"/>
    <property type="molecule type" value="Genomic_DNA"/>
</dbReference>